<dbReference type="SUPFAM" id="SSF51338">
    <property type="entry name" value="Composite domain of metallo-dependent hydrolases"/>
    <property type="match status" value="1"/>
</dbReference>
<dbReference type="Gene3D" id="3.20.20.140">
    <property type="entry name" value="Metal-dependent hydrolases"/>
    <property type="match status" value="1"/>
</dbReference>
<evidence type="ECO:0000259" key="1">
    <source>
        <dbReference type="Pfam" id="PF07969"/>
    </source>
</evidence>
<accession>A0A1G8JMU4</accession>
<reference evidence="2 3" key="1">
    <citation type="submission" date="2016-10" db="EMBL/GenBank/DDBJ databases">
        <authorList>
            <person name="de Groot N.N."/>
        </authorList>
    </citation>
    <scope>NUCLEOTIDE SEQUENCE [LARGE SCALE GENOMIC DNA]</scope>
    <source>
        <strain evidence="2 3">DSM 28010</strain>
    </source>
</reference>
<keyword evidence="3" id="KW-1185">Reference proteome</keyword>
<sequence>MTHAATIHDGGTILTMQPGALQAEAIAVDGDGRVMAVGPSHEIAALAGPGTRRESLGGAFVMPGLVESHTHALWGACRDLFEVYVGYAASTEGLAQAVQTRAAALPAGTWITGGPWRLDMRDGLGMTPRDWLDRIAPAHPVALSDTTQHAMWANSAALAAAGIDAHSPDIPGGVIERDATGVPTGFLAEAGCAPLRRLTAWTPDQLSQACDYATRYLNSLGYTAFKEPMADEATLAAYADAVDTGRMSLHVAAHITAYSPLTEAVVPPDEIARLRARYARPGLRLDYAKLFLDGVAPAYTASFLAPYLPKPGYDPATHDPDATLLLPPEVLNATVTALDALGFCVKMHAVGDNAVRKGLDAIAAARAANGSGGPRHEIAHSTFVDDADLPRFADLDAVAEVSPKLWMPNAGTAAQRAVLGAARLDQVHRIRSLLDAGAEVIFGTDWPASAPDANPWTGLAGMISRTDPTGRYPGAVAPAQAIPLDDALPLFTVNGAKAMGMTGQTGVLATGAWADFIVLDRDIRTSTAEEIGAVTVRRTVHKGQTVYEA</sequence>
<name>A0A1G8JMU4_9RHOB</name>
<dbReference type="PANTHER" id="PTHR22642">
    <property type="entry name" value="IMIDAZOLONEPROPIONASE"/>
    <property type="match status" value="1"/>
</dbReference>
<dbReference type="AlphaFoldDB" id="A0A1G8JMU4"/>
<evidence type="ECO:0000313" key="2">
    <source>
        <dbReference type="EMBL" id="SDI32492.1"/>
    </source>
</evidence>
<organism evidence="2 3">
    <name type="scientific">Lutimaribacter saemankumensis</name>
    <dbReference type="NCBI Taxonomy" id="490829"/>
    <lineage>
        <taxon>Bacteria</taxon>
        <taxon>Pseudomonadati</taxon>
        <taxon>Pseudomonadota</taxon>
        <taxon>Alphaproteobacteria</taxon>
        <taxon>Rhodobacterales</taxon>
        <taxon>Roseobacteraceae</taxon>
        <taxon>Lutimaribacter</taxon>
    </lineage>
</organism>
<dbReference type="InterPro" id="IPR033932">
    <property type="entry name" value="YtcJ-like"/>
</dbReference>
<dbReference type="InterPro" id="IPR011059">
    <property type="entry name" value="Metal-dep_hydrolase_composite"/>
</dbReference>
<dbReference type="GO" id="GO:0016810">
    <property type="term" value="F:hydrolase activity, acting on carbon-nitrogen (but not peptide) bonds"/>
    <property type="evidence" value="ECO:0007669"/>
    <property type="project" value="InterPro"/>
</dbReference>
<dbReference type="Pfam" id="PF07969">
    <property type="entry name" value="Amidohydro_3"/>
    <property type="match status" value="1"/>
</dbReference>
<dbReference type="EMBL" id="FNEB01000002">
    <property type="protein sequence ID" value="SDI32492.1"/>
    <property type="molecule type" value="Genomic_DNA"/>
</dbReference>
<proteinExistence type="predicted"/>
<dbReference type="STRING" id="490829.SAMN05421850_102205"/>
<dbReference type="PANTHER" id="PTHR22642:SF2">
    <property type="entry name" value="PROTEIN LONG AFTER FAR-RED 3"/>
    <property type="match status" value="1"/>
</dbReference>
<dbReference type="RefSeq" id="WP_175491406.1">
    <property type="nucleotide sequence ID" value="NZ_FNEB01000002.1"/>
</dbReference>
<evidence type="ECO:0000313" key="3">
    <source>
        <dbReference type="Proteomes" id="UP000199340"/>
    </source>
</evidence>
<dbReference type="Gene3D" id="3.10.310.70">
    <property type="match status" value="1"/>
</dbReference>
<dbReference type="Proteomes" id="UP000199340">
    <property type="component" value="Unassembled WGS sequence"/>
</dbReference>
<protein>
    <recommendedName>
        <fullName evidence="1">Amidohydrolase 3 domain-containing protein</fullName>
    </recommendedName>
</protein>
<gene>
    <name evidence="2" type="ORF">SAMN05421850_102205</name>
</gene>
<dbReference type="SUPFAM" id="SSF51556">
    <property type="entry name" value="Metallo-dependent hydrolases"/>
    <property type="match status" value="1"/>
</dbReference>
<dbReference type="CDD" id="cd01300">
    <property type="entry name" value="YtcJ_like"/>
    <property type="match status" value="1"/>
</dbReference>
<feature type="domain" description="Amidohydrolase 3" evidence="1">
    <location>
        <begin position="56"/>
        <end position="547"/>
    </location>
</feature>
<dbReference type="InterPro" id="IPR013108">
    <property type="entry name" value="Amidohydro_3"/>
</dbReference>
<dbReference type="Gene3D" id="2.30.40.10">
    <property type="entry name" value="Urease, subunit C, domain 1"/>
    <property type="match status" value="1"/>
</dbReference>
<dbReference type="InterPro" id="IPR032466">
    <property type="entry name" value="Metal_Hydrolase"/>
</dbReference>